<dbReference type="Proteomes" id="UP000055024">
    <property type="component" value="Unassembled WGS sequence"/>
</dbReference>
<proteinExistence type="predicted"/>
<organism evidence="1 2">
    <name type="scientific">Trichinella zimbabwensis</name>
    <dbReference type="NCBI Taxonomy" id="268475"/>
    <lineage>
        <taxon>Eukaryota</taxon>
        <taxon>Metazoa</taxon>
        <taxon>Ecdysozoa</taxon>
        <taxon>Nematoda</taxon>
        <taxon>Enoplea</taxon>
        <taxon>Dorylaimia</taxon>
        <taxon>Trichinellida</taxon>
        <taxon>Trichinellidae</taxon>
        <taxon>Trichinella</taxon>
    </lineage>
</organism>
<gene>
    <name evidence="1" type="ORF">T11_8013</name>
</gene>
<evidence type="ECO:0000313" key="2">
    <source>
        <dbReference type="Proteomes" id="UP000055024"/>
    </source>
</evidence>
<keyword evidence="2" id="KW-1185">Reference proteome</keyword>
<dbReference type="AlphaFoldDB" id="A0A0V1H8P5"/>
<dbReference type="EMBL" id="JYDP01000113">
    <property type="protein sequence ID" value="KRZ06769.1"/>
    <property type="molecule type" value="Genomic_DNA"/>
</dbReference>
<sequence>MKRMYSQPQSGNHFSLSIADQVSKIVNQFDQDVASRTNHSSSAMHSHVKLELHDIMMSIVKTN</sequence>
<name>A0A0V1H8P5_9BILA</name>
<protein>
    <submittedName>
        <fullName evidence="1">Uncharacterized protein</fullName>
    </submittedName>
</protein>
<accession>A0A0V1H8P5</accession>
<comment type="caution">
    <text evidence="1">The sequence shown here is derived from an EMBL/GenBank/DDBJ whole genome shotgun (WGS) entry which is preliminary data.</text>
</comment>
<reference evidence="1 2" key="1">
    <citation type="submission" date="2015-01" db="EMBL/GenBank/DDBJ databases">
        <title>Evolution of Trichinella species and genotypes.</title>
        <authorList>
            <person name="Korhonen P.K."/>
            <person name="Edoardo P."/>
            <person name="Giuseppe L.R."/>
            <person name="Gasser R.B."/>
        </authorList>
    </citation>
    <scope>NUCLEOTIDE SEQUENCE [LARGE SCALE GENOMIC DNA]</scope>
    <source>
        <strain evidence="1">ISS1029</strain>
    </source>
</reference>
<evidence type="ECO:0000313" key="1">
    <source>
        <dbReference type="EMBL" id="KRZ06769.1"/>
    </source>
</evidence>